<dbReference type="InterPro" id="IPR008914">
    <property type="entry name" value="PEBP"/>
</dbReference>
<dbReference type="Proteomes" id="UP000193922">
    <property type="component" value="Unassembled WGS sequence"/>
</dbReference>
<dbReference type="InterPro" id="IPR036610">
    <property type="entry name" value="PEBP-like_sf"/>
</dbReference>
<gene>
    <name evidence="1" type="ORF">DL89DRAFT_205932</name>
</gene>
<dbReference type="Pfam" id="PF01161">
    <property type="entry name" value="PBP"/>
    <property type="match status" value="1"/>
</dbReference>
<proteinExistence type="predicted"/>
<feature type="non-terminal residue" evidence="1">
    <location>
        <position position="1"/>
    </location>
</feature>
<dbReference type="Gene3D" id="3.90.280.10">
    <property type="entry name" value="PEBP-like"/>
    <property type="match status" value="1"/>
</dbReference>
<dbReference type="EMBL" id="MCFD01000002">
    <property type="protein sequence ID" value="ORX73204.1"/>
    <property type="molecule type" value="Genomic_DNA"/>
</dbReference>
<protein>
    <submittedName>
        <fullName evidence="1">PEBP-like protein</fullName>
    </submittedName>
</protein>
<dbReference type="AlphaFoldDB" id="A0A1Y1WJC8"/>
<dbReference type="InterPro" id="IPR035810">
    <property type="entry name" value="PEBP_euk"/>
</dbReference>
<evidence type="ECO:0000313" key="1">
    <source>
        <dbReference type="EMBL" id="ORX73204.1"/>
    </source>
</evidence>
<name>A0A1Y1WJC8_9FUNG</name>
<keyword evidence="2" id="KW-1185">Reference proteome</keyword>
<dbReference type="CDD" id="cd00866">
    <property type="entry name" value="PEBP_euk"/>
    <property type="match status" value="1"/>
</dbReference>
<dbReference type="OrthoDB" id="2506647at2759"/>
<reference evidence="1 2" key="1">
    <citation type="submission" date="2016-07" db="EMBL/GenBank/DDBJ databases">
        <title>Pervasive Adenine N6-methylation of Active Genes in Fungi.</title>
        <authorList>
            <consortium name="DOE Joint Genome Institute"/>
            <person name="Mondo S.J."/>
            <person name="Dannebaum R.O."/>
            <person name="Kuo R.C."/>
            <person name="Labutti K."/>
            <person name="Haridas S."/>
            <person name="Kuo A."/>
            <person name="Salamov A."/>
            <person name="Ahrendt S.R."/>
            <person name="Lipzen A."/>
            <person name="Sullivan W."/>
            <person name="Andreopoulos W.B."/>
            <person name="Clum A."/>
            <person name="Lindquist E."/>
            <person name="Daum C."/>
            <person name="Ramamoorthy G.K."/>
            <person name="Gryganskyi A."/>
            <person name="Culley D."/>
            <person name="Magnuson J.K."/>
            <person name="James T.Y."/>
            <person name="O'Malley M.A."/>
            <person name="Stajich J.E."/>
            <person name="Spatafora J.W."/>
            <person name="Visel A."/>
            <person name="Grigoriev I.V."/>
        </authorList>
    </citation>
    <scope>NUCLEOTIDE SEQUENCE [LARGE SCALE GENOMIC DNA]</scope>
    <source>
        <strain evidence="1 2">ATCC 12442</strain>
    </source>
</reference>
<dbReference type="RefSeq" id="XP_040746544.1">
    <property type="nucleotide sequence ID" value="XM_040884081.1"/>
</dbReference>
<comment type="caution">
    <text evidence="1">The sequence shown here is derived from an EMBL/GenBank/DDBJ whole genome shotgun (WGS) entry which is preliminary data.</text>
</comment>
<dbReference type="STRING" id="61395.A0A1Y1WJC8"/>
<accession>A0A1Y1WJC8</accession>
<sequence>ALQADDVIPGVLPVSFEPKTLLNVKWGEHAVDFGNLFNPPNETAQAPTVAWDADPAKFYTLALVDPDAPSRANPIRALMRHWLVVNIPGSNVAAGNSTGTPYLNPNPFPGCGRKRFVWVLAEQAKELPELTAPATRPKFDLEGYLASNDMTLIGANYFQ</sequence>
<dbReference type="PANTHER" id="PTHR11362">
    <property type="entry name" value="PHOSPHATIDYLETHANOLAMINE-BINDING PROTEIN"/>
    <property type="match status" value="1"/>
</dbReference>
<organism evidence="1 2">
    <name type="scientific">Linderina pennispora</name>
    <dbReference type="NCBI Taxonomy" id="61395"/>
    <lineage>
        <taxon>Eukaryota</taxon>
        <taxon>Fungi</taxon>
        <taxon>Fungi incertae sedis</taxon>
        <taxon>Zoopagomycota</taxon>
        <taxon>Kickxellomycotina</taxon>
        <taxon>Kickxellomycetes</taxon>
        <taxon>Kickxellales</taxon>
        <taxon>Kickxellaceae</taxon>
        <taxon>Linderina</taxon>
    </lineage>
</organism>
<feature type="non-terminal residue" evidence="1">
    <location>
        <position position="159"/>
    </location>
</feature>
<dbReference type="PANTHER" id="PTHR11362:SF82">
    <property type="entry name" value="PHOSPHATIDYLETHANOLAMINE-BINDING PROTEIN 4"/>
    <property type="match status" value="1"/>
</dbReference>
<dbReference type="GeneID" id="63800729"/>
<dbReference type="SUPFAM" id="SSF49777">
    <property type="entry name" value="PEBP-like"/>
    <property type="match status" value="1"/>
</dbReference>
<evidence type="ECO:0000313" key="2">
    <source>
        <dbReference type="Proteomes" id="UP000193922"/>
    </source>
</evidence>